<dbReference type="EMBL" id="BEXA01000002">
    <property type="protein sequence ID" value="GAY72788.1"/>
    <property type="molecule type" value="Genomic_DNA"/>
</dbReference>
<dbReference type="AlphaFoldDB" id="A0A401FKI5"/>
<dbReference type="SUPFAM" id="SSF56601">
    <property type="entry name" value="beta-lactamase/transpeptidase-like"/>
    <property type="match status" value="1"/>
</dbReference>
<evidence type="ECO:0000313" key="2">
    <source>
        <dbReference type="EMBL" id="GAY72788.1"/>
    </source>
</evidence>
<dbReference type="InterPro" id="IPR045155">
    <property type="entry name" value="Beta-lactam_cat"/>
</dbReference>
<dbReference type="RefSeq" id="WP_125008040.1">
    <property type="nucleotide sequence ID" value="NZ_BEXA01000002.1"/>
</dbReference>
<comment type="caution">
    <text evidence="2">The sequence shown here is derived from an EMBL/GenBank/DDBJ whole genome shotgun (WGS) entry which is preliminary data.</text>
</comment>
<organism evidence="2 3">
    <name type="scientific">Lentilactobacillus kosonis</name>
    <dbReference type="NCBI Taxonomy" id="2810561"/>
    <lineage>
        <taxon>Bacteria</taxon>
        <taxon>Bacillati</taxon>
        <taxon>Bacillota</taxon>
        <taxon>Bacilli</taxon>
        <taxon>Lactobacillales</taxon>
        <taxon>Lactobacillaceae</taxon>
        <taxon>Lentilactobacillus</taxon>
    </lineage>
</organism>
<dbReference type="Proteomes" id="UP000286974">
    <property type="component" value="Unassembled WGS sequence"/>
</dbReference>
<dbReference type="PANTHER" id="PTHR35333">
    <property type="entry name" value="BETA-LACTAMASE"/>
    <property type="match status" value="1"/>
</dbReference>
<evidence type="ECO:0000259" key="1">
    <source>
        <dbReference type="Pfam" id="PF13354"/>
    </source>
</evidence>
<name>A0A401FKI5_9LACO</name>
<proteinExistence type="predicted"/>
<dbReference type="InterPro" id="IPR000871">
    <property type="entry name" value="Beta-lactam_class-A"/>
</dbReference>
<dbReference type="Gene3D" id="3.40.710.10">
    <property type="entry name" value="DD-peptidase/beta-lactamase superfamily"/>
    <property type="match status" value="1"/>
</dbReference>
<sequence length="251" mass="27448">MTIPINAIKTLVNQFAGKASIIISENGVNVLAIKENEVIRSASLIKLAVLNTLIDSHTNLDTIIEIDDQALVAGSGVISVLRPQKLQVRKLMSMMISVSDNSATNILINYIGGIGVVNQWLKSAGFKSTQLNRMMMDTNALQAGRDNFTTAIESLALFKRALARSSEINSWFINQQFRYKLPGNFDELGLKITVANKTGEGQSLDHDVAQFIYGDQTIDIALLTSDFANRSDTISLFNQVGQLIASTILNK</sequence>
<evidence type="ECO:0000313" key="3">
    <source>
        <dbReference type="Proteomes" id="UP000286974"/>
    </source>
</evidence>
<dbReference type="InterPro" id="IPR012338">
    <property type="entry name" value="Beta-lactam/transpept-like"/>
</dbReference>
<dbReference type="GO" id="GO:0046677">
    <property type="term" value="P:response to antibiotic"/>
    <property type="evidence" value="ECO:0007669"/>
    <property type="project" value="InterPro"/>
</dbReference>
<dbReference type="Pfam" id="PF13354">
    <property type="entry name" value="Beta-lactamase2"/>
    <property type="match status" value="1"/>
</dbReference>
<dbReference type="OrthoDB" id="9775096at2"/>
<dbReference type="PANTHER" id="PTHR35333:SF3">
    <property type="entry name" value="BETA-LACTAMASE-TYPE TRANSPEPTIDASE FOLD CONTAINING PROTEIN"/>
    <property type="match status" value="1"/>
</dbReference>
<accession>A0A401FKI5</accession>
<reference evidence="2 3" key="1">
    <citation type="submission" date="2017-11" db="EMBL/GenBank/DDBJ databases">
        <title>Draft Genome Sequence of Lactobacillus curieae NBRC 111893 isolated from Koso, a Japanese sugar-Vegetable Fermented Beverage.</title>
        <authorList>
            <person name="Chiou T.Y."/>
            <person name="Oshima K."/>
            <person name="Suda W."/>
            <person name="Hattori M."/>
            <person name="Takahashi T."/>
        </authorList>
    </citation>
    <scope>NUCLEOTIDE SEQUENCE [LARGE SCALE GENOMIC DNA]</scope>
    <source>
        <strain evidence="2 3">NBRC111893</strain>
    </source>
</reference>
<gene>
    <name evidence="2" type="ORF">NBRC111893_934</name>
</gene>
<feature type="domain" description="Beta-lactamase class A catalytic" evidence="1">
    <location>
        <begin position="30"/>
        <end position="213"/>
    </location>
</feature>
<dbReference type="GO" id="GO:0008800">
    <property type="term" value="F:beta-lactamase activity"/>
    <property type="evidence" value="ECO:0007669"/>
    <property type="project" value="InterPro"/>
</dbReference>
<dbReference type="GO" id="GO:0030655">
    <property type="term" value="P:beta-lactam antibiotic catabolic process"/>
    <property type="evidence" value="ECO:0007669"/>
    <property type="project" value="InterPro"/>
</dbReference>
<protein>
    <submittedName>
        <fullName evidence="2">Beta-lactamase class A</fullName>
    </submittedName>
</protein>
<keyword evidence="3" id="KW-1185">Reference proteome</keyword>